<evidence type="ECO:0000313" key="3">
    <source>
        <dbReference type="Proteomes" id="UP000023152"/>
    </source>
</evidence>
<evidence type="ECO:0000256" key="1">
    <source>
        <dbReference type="SAM" id="MobiDB-lite"/>
    </source>
</evidence>
<feature type="compositionally biased region" description="Basic and acidic residues" evidence="1">
    <location>
        <begin position="125"/>
        <end position="149"/>
    </location>
</feature>
<feature type="compositionally biased region" description="Low complexity" evidence="1">
    <location>
        <begin position="76"/>
        <end position="124"/>
    </location>
</feature>
<protein>
    <submittedName>
        <fullName evidence="2">Uncharacterized protein</fullName>
    </submittedName>
</protein>
<organism evidence="2 3">
    <name type="scientific">Reticulomyxa filosa</name>
    <dbReference type="NCBI Taxonomy" id="46433"/>
    <lineage>
        <taxon>Eukaryota</taxon>
        <taxon>Sar</taxon>
        <taxon>Rhizaria</taxon>
        <taxon>Retaria</taxon>
        <taxon>Foraminifera</taxon>
        <taxon>Monothalamids</taxon>
        <taxon>Reticulomyxidae</taxon>
        <taxon>Reticulomyxa</taxon>
    </lineage>
</organism>
<accession>X6PCQ6</accession>
<dbReference type="AlphaFoldDB" id="X6PCQ6"/>
<keyword evidence="3" id="KW-1185">Reference proteome</keyword>
<name>X6PCQ6_RETFI</name>
<evidence type="ECO:0000313" key="2">
    <source>
        <dbReference type="EMBL" id="ETO35849.1"/>
    </source>
</evidence>
<comment type="caution">
    <text evidence="2">The sequence shown here is derived from an EMBL/GenBank/DDBJ whole genome shotgun (WGS) entry which is preliminary data.</text>
</comment>
<sequence>MCAKLVDLDVPLCVIIRCSQMPSTKWKSALEPFKESIVVNGGEDWYNTALTQLPVLMGQIEAVKDLWSEYNDDNEGNNNPQNSSNSDNNNIDHNNNNNSNNNNNNNNSNNNNDKNSNNNNNNSEDNNKNSSHDNKDTTESDVKSENKDT</sequence>
<gene>
    <name evidence="2" type="ORF">RFI_01213</name>
</gene>
<reference evidence="2 3" key="1">
    <citation type="journal article" date="2013" name="Curr. Biol.">
        <title>The Genome of the Foraminiferan Reticulomyxa filosa.</title>
        <authorList>
            <person name="Glockner G."/>
            <person name="Hulsmann N."/>
            <person name="Schleicher M."/>
            <person name="Noegel A.A."/>
            <person name="Eichinger L."/>
            <person name="Gallinger C."/>
            <person name="Pawlowski J."/>
            <person name="Sierra R."/>
            <person name="Euteneuer U."/>
            <person name="Pillet L."/>
            <person name="Moustafa A."/>
            <person name="Platzer M."/>
            <person name="Groth M."/>
            <person name="Szafranski K."/>
            <person name="Schliwa M."/>
        </authorList>
    </citation>
    <scope>NUCLEOTIDE SEQUENCE [LARGE SCALE GENOMIC DNA]</scope>
</reference>
<feature type="region of interest" description="Disordered" evidence="1">
    <location>
        <begin position="68"/>
        <end position="149"/>
    </location>
</feature>
<proteinExistence type="predicted"/>
<dbReference type="EMBL" id="ASPP01001222">
    <property type="protein sequence ID" value="ETO35849.1"/>
    <property type="molecule type" value="Genomic_DNA"/>
</dbReference>
<dbReference type="Proteomes" id="UP000023152">
    <property type="component" value="Unassembled WGS sequence"/>
</dbReference>